<evidence type="ECO:0000259" key="3">
    <source>
        <dbReference type="Pfam" id="PF00501"/>
    </source>
</evidence>
<keyword evidence="6" id="KW-1185">Reference proteome</keyword>
<reference evidence="5 6" key="1">
    <citation type="submission" date="2019-10" db="EMBL/GenBank/DDBJ databases">
        <title>Whole genome shotgun sequence of Acrocarpospora pleiomorpha NBRC 16267.</title>
        <authorList>
            <person name="Ichikawa N."/>
            <person name="Kimura A."/>
            <person name="Kitahashi Y."/>
            <person name="Komaki H."/>
            <person name="Oguchi A."/>
        </authorList>
    </citation>
    <scope>NUCLEOTIDE SEQUENCE [LARGE SCALE GENOMIC DNA]</scope>
    <source>
        <strain evidence="5 6">NBRC 16267</strain>
    </source>
</reference>
<feature type="domain" description="AMP-binding enzyme C-terminal" evidence="4">
    <location>
        <begin position="455"/>
        <end position="521"/>
    </location>
</feature>
<dbReference type="AlphaFoldDB" id="A0A5M3XXR1"/>
<evidence type="ECO:0000256" key="1">
    <source>
        <dbReference type="ARBA" id="ARBA00006432"/>
    </source>
</evidence>
<keyword evidence="2" id="KW-0436">Ligase</keyword>
<dbReference type="Pfam" id="PF13193">
    <property type="entry name" value="AMP-binding_C"/>
    <property type="match status" value="1"/>
</dbReference>
<dbReference type="InterPro" id="IPR025110">
    <property type="entry name" value="AMP-bd_C"/>
</dbReference>
<gene>
    <name evidence="5" type="ORF">Aple_086810</name>
</gene>
<dbReference type="Proteomes" id="UP000377595">
    <property type="component" value="Unassembled WGS sequence"/>
</dbReference>
<accession>A0A5M3XXR1</accession>
<dbReference type="RefSeq" id="WP_155350523.1">
    <property type="nucleotide sequence ID" value="NZ_BAAAHM010000048.1"/>
</dbReference>
<dbReference type="Pfam" id="PF00501">
    <property type="entry name" value="AMP-binding"/>
    <property type="match status" value="1"/>
</dbReference>
<proteinExistence type="inferred from homology"/>
<dbReference type="PROSITE" id="PS00455">
    <property type="entry name" value="AMP_BINDING"/>
    <property type="match status" value="1"/>
</dbReference>
<dbReference type="PANTHER" id="PTHR43201">
    <property type="entry name" value="ACYL-COA SYNTHETASE"/>
    <property type="match status" value="1"/>
</dbReference>
<comment type="similarity">
    <text evidence="1">Belongs to the ATP-dependent AMP-binding enzyme family.</text>
</comment>
<dbReference type="Gene3D" id="3.40.50.12780">
    <property type="entry name" value="N-terminal domain of ligase-like"/>
    <property type="match status" value="1"/>
</dbReference>
<protein>
    <submittedName>
        <fullName evidence="5">AMP-dependent synthetase</fullName>
    </submittedName>
</protein>
<dbReference type="InterPro" id="IPR045851">
    <property type="entry name" value="AMP-bd_C_sf"/>
</dbReference>
<dbReference type="InterPro" id="IPR000873">
    <property type="entry name" value="AMP-dep_synth/lig_dom"/>
</dbReference>
<dbReference type="SUPFAM" id="SSF56801">
    <property type="entry name" value="Acetyl-CoA synthetase-like"/>
    <property type="match status" value="1"/>
</dbReference>
<evidence type="ECO:0000256" key="2">
    <source>
        <dbReference type="ARBA" id="ARBA00022598"/>
    </source>
</evidence>
<dbReference type="CDD" id="cd04433">
    <property type="entry name" value="AFD_class_I"/>
    <property type="match status" value="1"/>
</dbReference>
<evidence type="ECO:0000313" key="6">
    <source>
        <dbReference type="Proteomes" id="UP000377595"/>
    </source>
</evidence>
<name>A0A5M3XXR1_9ACTN</name>
<dbReference type="GO" id="GO:0031956">
    <property type="term" value="F:medium-chain fatty acid-CoA ligase activity"/>
    <property type="evidence" value="ECO:0007669"/>
    <property type="project" value="TreeGrafter"/>
</dbReference>
<feature type="domain" description="AMP-dependent synthetase/ligase" evidence="3">
    <location>
        <begin position="41"/>
        <end position="407"/>
    </location>
</feature>
<organism evidence="5 6">
    <name type="scientific">Acrocarpospora pleiomorpha</name>
    <dbReference type="NCBI Taxonomy" id="90975"/>
    <lineage>
        <taxon>Bacteria</taxon>
        <taxon>Bacillati</taxon>
        <taxon>Actinomycetota</taxon>
        <taxon>Actinomycetes</taxon>
        <taxon>Streptosporangiales</taxon>
        <taxon>Streptosporangiaceae</taxon>
        <taxon>Acrocarpospora</taxon>
    </lineage>
</organism>
<dbReference type="GO" id="GO:0006631">
    <property type="term" value="P:fatty acid metabolic process"/>
    <property type="evidence" value="ECO:0007669"/>
    <property type="project" value="TreeGrafter"/>
</dbReference>
<dbReference type="InterPro" id="IPR042099">
    <property type="entry name" value="ANL_N_sf"/>
</dbReference>
<dbReference type="InterPro" id="IPR020845">
    <property type="entry name" value="AMP-binding_CS"/>
</dbReference>
<dbReference type="OrthoDB" id="9803968at2"/>
<dbReference type="PANTHER" id="PTHR43201:SF5">
    <property type="entry name" value="MEDIUM-CHAIN ACYL-COA LIGASE ACSF2, MITOCHONDRIAL"/>
    <property type="match status" value="1"/>
</dbReference>
<evidence type="ECO:0000313" key="5">
    <source>
        <dbReference type="EMBL" id="GES25782.1"/>
    </source>
</evidence>
<sequence length="563" mass="60749">MTTEATGRQQLLARWAGQPAQTLLAALGVDPATQLTLPGLLERSVARFADAPAIVTPTTSTSYAELAHRSAAFAHLLAELHPQDGARVALLLPNGPQFVVALHGAARAGAASVLLNSFGTAAEISGCLERSGARLLVTTSRLAPELLEFVRALAGIDSLVSVGLQVYPVGKRIGFIDWVVVLDDDAVLDREPAPERAAVGPEQDAALLFTSGSTGMPKAVLHSHRAICLQSYRYSDLLRLTPDDRLMSLSPYFWSSGLCKSLGAALSSGATLLAMPRFNAESALAFLERERATKLISPVHLDHQMVSHPKFGDLDLSALRGVHRRSPLRDALGITERWSPGGYGLSEMCTLVSSFPADIDPEQVAGSEGWVVPGAEVKVTDPDTEQTVPFGEVGRICVRGDSLMIRYDDQPLPFDEEGFFPTSDLGLLDEEGRLYFRGRADSVIRSGGTNVSPVEVENALTGWHRLRRVAAVAVPHPDRGEVLILCAVPADDTVDEAEVTAYLRTLLSGYKVPRRVVLVDESRLKFTPTHKVDLGHARRIVIHELLDREGDPAWLELLTGALE</sequence>
<dbReference type="Gene3D" id="3.30.300.30">
    <property type="match status" value="1"/>
</dbReference>
<comment type="caution">
    <text evidence="5">The sequence shown here is derived from an EMBL/GenBank/DDBJ whole genome shotgun (WGS) entry which is preliminary data.</text>
</comment>
<evidence type="ECO:0000259" key="4">
    <source>
        <dbReference type="Pfam" id="PF13193"/>
    </source>
</evidence>
<dbReference type="EMBL" id="BLAF01000073">
    <property type="protein sequence ID" value="GES25782.1"/>
    <property type="molecule type" value="Genomic_DNA"/>
</dbReference>